<accession>A0A2M9WCV1</accession>
<evidence type="ECO:0000313" key="2">
    <source>
        <dbReference type="Proteomes" id="UP000232062"/>
    </source>
</evidence>
<organism evidence="1 2">
    <name type="scientific">Pantoea rodasii</name>
    <dbReference type="NCBI Taxonomy" id="1076549"/>
    <lineage>
        <taxon>Bacteria</taxon>
        <taxon>Pseudomonadati</taxon>
        <taxon>Pseudomonadota</taxon>
        <taxon>Gammaproteobacteria</taxon>
        <taxon>Enterobacterales</taxon>
        <taxon>Erwiniaceae</taxon>
        <taxon>Pantoea</taxon>
    </lineage>
</organism>
<dbReference type="EMBL" id="PIQI01000017">
    <property type="protein sequence ID" value="PJZ05356.1"/>
    <property type="molecule type" value="Genomic_DNA"/>
</dbReference>
<dbReference type="Proteomes" id="UP000232062">
    <property type="component" value="Unassembled WGS sequence"/>
</dbReference>
<keyword evidence="2" id="KW-1185">Reference proteome</keyword>
<comment type="caution">
    <text evidence="1">The sequence shown here is derived from an EMBL/GenBank/DDBJ whole genome shotgun (WGS) entry which is preliminary data.</text>
</comment>
<dbReference type="AlphaFoldDB" id="A0A2M9WCV1"/>
<dbReference type="STRING" id="1076549.HA45_22120"/>
<evidence type="ECO:0000313" key="1">
    <source>
        <dbReference type="EMBL" id="PJZ05356.1"/>
    </source>
</evidence>
<name>A0A2M9WCV1_9GAMM</name>
<dbReference type="RefSeq" id="WP_100701863.1">
    <property type="nucleotide sequence ID" value="NZ_MLFP01000034.1"/>
</dbReference>
<protein>
    <submittedName>
        <fullName evidence="1">Uncharacterized protein</fullName>
    </submittedName>
</protein>
<reference evidence="1 2" key="1">
    <citation type="submission" date="2017-11" db="EMBL/GenBank/DDBJ databases">
        <title>The genome sequence of Pantoea rodasii DSM 26611.</title>
        <authorList>
            <person name="Gao J."/>
            <person name="Mao X."/>
            <person name="Sun J."/>
        </authorList>
    </citation>
    <scope>NUCLEOTIDE SEQUENCE [LARGE SCALE GENOMIC DNA]</scope>
    <source>
        <strain evidence="1 2">DSM 26611</strain>
    </source>
</reference>
<proteinExistence type="predicted"/>
<gene>
    <name evidence="1" type="ORF">PRCB_11750</name>
</gene>
<sequence>MPKANITSVGSSRFNTGMQGLHQACALLIALEHGSTEMEGDDVTAAIAGINNIVRGVSQDMDQAMLEGANNA</sequence>